<keyword evidence="1" id="KW-0812">Transmembrane</keyword>
<reference evidence="2 3" key="1">
    <citation type="journal article" date="2011" name="J. Bacteriol.">
        <title>Genome analyses of icelandic strains of Sulfolobus islandicus, model organisms for genetic and virus-host interaction studies.</title>
        <authorList>
            <person name="Guo L."/>
            <person name="Brugger K."/>
            <person name="Liu C."/>
            <person name="Shah S.A."/>
            <person name="Zheng H."/>
            <person name="Zhu Y."/>
            <person name="Wang S."/>
            <person name="Lillestol R.K."/>
            <person name="Chen L."/>
            <person name="Frank J."/>
            <person name="Prangishvili D."/>
            <person name="Paulin L."/>
            <person name="She Q."/>
            <person name="Huang L."/>
            <person name="Garrett R.A."/>
        </authorList>
    </citation>
    <scope>NUCLEOTIDE SEQUENCE [LARGE SCALE GENOMIC DNA]</scope>
    <source>
        <strain evidence="2 3">HVE10/4</strain>
    </source>
</reference>
<keyword evidence="1" id="KW-0472">Membrane</keyword>
<dbReference type="EMBL" id="CP002426">
    <property type="protein sequence ID" value="ADX83879.1"/>
    <property type="molecule type" value="Genomic_DNA"/>
</dbReference>
<proteinExistence type="predicted"/>
<keyword evidence="1" id="KW-1133">Transmembrane helix</keyword>
<gene>
    <name evidence="2" type="ordered locus">SiH_2542</name>
</gene>
<evidence type="ECO:0000313" key="2">
    <source>
        <dbReference type="EMBL" id="ADX83879.1"/>
    </source>
</evidence>
<keyword evidence="3" id="KW-1185">Reference proteome</keyword>
<dbReference type="Proteomes" id="UP000006395">
    <property type="component" value="Chromosome"/>
</dbReference>
<sequence>MLGCSITHFLKHSLILSIEHTLSTILLNFSLFPLIIFIEFKKSSLSYIIEPLIVTSLLTIISLFKLICSSSNPVIISSDLATEFLRIV</sequence>
<dbReference type="AlphaFoldDB" id="F0NLW1"/>
<feature type="transmembrane region" description="Helical" evidence="1">
    <location>
        <begin position="47"/>
        <end position="67"/>
    </location>
</feature>
<accession>F0NLW1</accession>
<name>F0NLW1_SACI0</name>
<evidence type="ECO:0000313" key="3">
    <source>
        <dbReference type="Proteomes" id="UP000006395"/>
    </source>
</evidence>
<evidence type="ECO:0000256" key="1">
    <source>
        <dbReference type="SAM" id="Phobius"/>
    </source>
</evidence>
<dbReference type="KEGG" id="sih:SiH_2542"/>
<protein>
    <submittedName>
        <fullName evidence="2">Uncharacterized protein</fullName>
    </submittedName>
</protein>
<feature type="transmembrane region" description="Helical" evidence="1">
    <location>
        <begin position="20"/>
        <end position="40"/>
    </location>
</feature>
<organism evidence="2 3">
    <name type="scientific">Saccharolobus islandicus (strain HVE10/4)</name>
    <name type="common">Sulfolobus islandicus</name>
    <dbReference type="NCBI Taxonomy" id="930943"/>
    <lineage>
        <taxon>Archaea</taxon>
        <taxon>Thermoproteota</taxon>
        <taxon>Thermoprotei</taxon>
        <taxon>Sulfolobales</taxon>
        <taxon>Sulfolobaceae</taxon>
        <taxon>Saccharolobus</taxon>
    </lineage>
</organism>
<dbReference type="HOGENOM" id="CLU_2461925_0_0_2"/>